<dbReference type="RefSeq" id="WP_151599313.1">
    <property type="nucleotide sequence ID" value="NZ_WBMS02000054.1"/>
</dbReference>
<feature type="transmembrane region" description="Helical" evidence="1">
    <location>
        <begin position="42"/>
        <end position="60"/>
    </location>
</feature>
<reference evidence="2" key="1">
    <citation type="submission" date="2019-12" db="EMBL/GenBank/DDBJ databases">
        <title>Actinomadura physcomitrii sp. nov., a novel actinomycete isolated from moss [Physcomitrium sphaericum (Ludw) Fuernr].</title>
        <authorList>
            <person name="Zhuang X."/>
        </authorList>
    </citation>
    <scope>NUCLEOTIDE SEQUENCE [LARGE SCALE GENOMIC DNA]</scope>
    <source>
        <strain evidence="2">LD22</strain>
    </source>
</reference>
<evidence type="ECO:0000256" key="1">
    <source>
        <dbReference type="SAM" id="Phobius"/>
    </source>
</evidence>
<dbReference type="AlphaFoldDB" id="A0A6I4MK87"/>
<evidence type="ECO:0000313" key="2">
    <source>
        <dbReference type="EMBL" id="MWA06628.1"/>
    </source>
</evidence>
<accession>A0A6I4MK87</accession>
<name>A0A6I4MK87_9ACTN</name>
<evidence type="ECO:0000313" key="3">
    <source>
        <dbReference type="Proteomes" id="UP000462055"/>
    </source>
</evidence>
<keyword evidence="1" id="KW-0812">Transmembrane</keyword>
<protein>
    <recommendedName>
        <fullName evidence="4">PH domain-containing protein</fullName>
    </recommendedName>
</protein>
<dbReference type="EMBL" id="WBMS02000054">
    <property type="protein sequence ID" value="MWA06628.1"/>
    <property type="molecule type" value="Genomic_DNA"/>
</dbReference>
<dbReference type="Proteomes" id="UP000462055">
    <property type="component" value="Unassembled WGS sequence"/>
</dbReference>
<keyword evidence="1" id="KW-0472">Membrane</keyword>
<proteinExistence type="predicted"/>
<gene>
    <name evidence="2" type="ORF">F8568_041040</name>
</gene>
<organism evidence="2 3">
    <name type="scientific">Actinomadura physcomitrii</name>
    <dbReference type="NCBI Taxonomy" id="2650748"/>
    <lineage>
        <taxon>Bacteria</taxon>
        <taxon>Bacillati</taxon>
        <taxon>Actinomycetota</taxon>
        <taxon>Actinomycetes</taxon>
        <taxon>Streptosporangiales</taxon>
        <taxon>Thermomonosporaceae</taxon>
        <taxon>Actinomadura</taxon>
    </lineage>
</organism>
<keyword evidence="1" id="KW-1133">Transmembrane helix</keyword>
<evidence type="ECO:0008006" key="4">
    <source>
        <dbReference type="Google" id="ProtNLM"/>
    </source>
</evidence>
<sequence length="171" mass="17263">MLHQRNRRGGAAGAAVLALLGALFAAAGAVMASQGGSTVVAGVVALVFGAALLALAGLALRGRGVPDRLALTPDGVRVSRGDETFLLPAAAIRSFGMVPVKGVRALDVRFDPAAAPAVPAHVARLRTAAGPGELRLIVVGERPPFASPALAERAHEYVARHGLGDWDDAAG</sequence>
<keyword evidence="3" id="KW-1185">Reference proteome</keyword>
<comment type="caution">
    <text evidence="2">The sequence shown here is derived from an EMBL/GenBank/DDBJ whole genome shotgun (WGS) entry which is preliminary data.</text>
</comment>